<reference evidence="4 5" key="1">
    <citation type="submission" date="2013-04" db="EMBL/GenBank/DDBJ databases">
        <authorList>
            <person name="Kuznetsov B."/>
            <person name="Ivanovsky R."/>
        </authorList>
    </citation>
    <scope>NUCLEOTIDE SEQUENCE [LARGE SCALE GENOMIC DNA]</scope>
    <source>
        <strain evidence="4 5">MGU-K5</strain>
    </source>
</reference>
<sequence>MFRWNMSLETGIGAIDSGRRMLIEAMADFFRCLDDPYLDRRTVAERTGAIFVAMKKAFAAEDAFLAGRDGGETHQSTHGTLILAYVDLCKKMVPKIKSAKQAQQTCLEIYRIIDGGLYHHLKDEVLFYKALVRGRKSA</sequence>
<evidence type="ECO:0000313" key="4">
    <source>
        <dbReference type="EMBL" id="EPY00466.1"/>
    </source>
</evidence>
<dbReference type="STRING" id="1316936.K678_15928"/>
<dbReference type="AlphaFoldDB" id="S9TDZ5"/>
<keyword evidence="3" id="KW-0408">Iron</keyword>
<organism evidence="4 5">
    <name type="scientific">Magnetospirillum fulvum MGU-K5</name>
    <dbReference type="NCBI Taxonomy" id="1316936"/>
    <lineage>
        <taxon>Bacteria</taxon>
        <taxon>Pseudomonadati</taxon>
        <taxon>Pseudomonadota</taxon>
        <taxon>Alphaproteobacteria</taxon>
        <taxon>Rhodospirillales</taxon>
        <taxon>Rhodospirillaceae</taxon>
        <taxon>Magnetospirillum</taxon>
    </lineage>
</organism>
<protein>
    <recommendedName>
        <fullName evidence="6">Hemerythrin-like domain-containing protein</fullName>
    </recommendedName>
</protein>
<gene>
    <name evidence="4" type="ORF">K678_15928</name>
</gene>
<dbReference type="GO" id="GO:0046872">
    <property type="term" value="F:metal ion binding"/>
    <property type="evidence" value="ECO:0007669"/>
    <property type="project" value="UniProtKB-KW"/>
</dbReference>
<dbReference type="Gene3D" id="1.20.120.50">
    <property type="entry name" value="Hemerythrin-like"/>
    <property type="match status" value="1"/>
</dbReference>
<evidence type="ECO:0008006" key="6">
    <source>
        <dbReference type="Google" id="ProtNLM"/>
    </source>
</evidence>
<accession>S9TDZ5</accession>
<name>S9TDZ5_MAGFU</name>
<dbReference type="eggNOG" id="COG2703">
    <property type="taxonomic scope" value="Bacteria"/>
</dbReference>
<comment type="caution">
    <text evidence="4">The sequence shown here is derived from an EMBL/GenBank/DDBJ whole genome shotgun (WGS) entry which is preliminary data.</text>
</comment>
<evidence type="ECO:0000256" key="2">
    <source>
        <dbReference type="ARBA" id="ARBA00022723"/>
    </source>
</evidence>
<dbReference type="RefSeq" id="WP_021133467.1">
    <property type="nucleotide sequence ID" value="NZ_AQPH01000090.1"/>
</dbReference>
<dbReference type="EMBL" id="AQPH01000090">
    <property type="protein sequence ID" value="EPY00466.1"/>
    <property type="molecule type" value="Genomic_DNA"/>
</dbReference>
<dbReference type="Proteomes" id="UP000015350">
    <property type="component" value="Unassembled WGS sequence"/>
</dbReference>
<comment type="similarity">
    <text evidence="1">Belongs to the hemerythrin family.</text>
</comment>
<proteinExistence type="inferred from homology"/>
<keyword evidence="2" id="KW-0479">Metal-binding</keyword>
<dbReference type="SUPFAM" id="SSF47188">
    <property type="entry name" value="Hemerythrin-like"/>
    <property type="match status" value="1"/>
</dbReference>
<evidence type="ECO:0000313" key="5">
    <source>
        <dbReference type="Proteomes" id="UP000015350"/>
    </source>
</evidence>
<evidence type="ECO:0000256" key="1">
    <source>
        <dbReference type="ARBA" id="ARBA00010587"/>
    </source>
</evidence>
<evidence type="ECO:0000256" key="3">
    <source>
        <dbReference type="ARBA" id="ARBA00023004"/>
    </source>
</evidence>
<dbReference type="InterPro" id="IPR035938">
    <property type="entry name" value="Hemerythrin-like_sf"/>
</dbReference>
<dbReference type="OrthoDB" id="7352244at2"/>